<dbReference type="RefSeq" id="WP_092078445.1">
    <property type="nucleotide sequence ID" value="NZ_CALFZY010000008.1"/>
</dbReference>
<evidence type="ECO:0000256" key="3">
    <source>
        <dbReference type="ARBA" id="ARBA00022723"/>
    </source>
</evidence>
<dbReference type="InterPro" id="IPR050669">
    <property type="entry name" value="Hemerythrin"/>
</dbReference>
<dbReference type="Proteomes" id="UP000243205">
    <property type="component" value="Unassembled WGS sequence"/>
</dbReference>
<keyword evidence="4" id="KW-0408">Iron</keyword>
<keyword evidence="3" id="KW-0479">Metal-binding</keyword>
<feature type="domain" description="Hemerythrin-like" evidence="5">
    <location>
        <begin position="14"/>
        <end position="131"/>
    </location>
</feature>
<dbReference type="InterPro" id="IPR016131">
    <property type="entry name" value="Haemerythrin_Fe_BS"/>
</dbReference>
<comment type="similarity">
    <text evidence="1">Belongs to the hemerythrin family.</text>
</comment>
<accession>A0A1G7C4V9</accession>
<dbReference type="GO" id="GO:0005344">
    <property type="term" value="F:oxygen carrier activity"/>
    <property type="evidence" value="ECO:0007669"/>
    <property type="project" value="UniProtKB-KW"/>
</dbReference>
<dbReference type="InterPro" id="IPR035938">
    <property type="entry name" value="Hemerythrin-like_sf"/>
</dbReference>
<dbReference type="AlphaFoldDB" id="A0A1G7C4V9"/>
<dbReference type="InterPro" id="IPR012312">
    <property type="entry name" value="Hemerythrin-like"/>
</dbReference>
<evidence type="ECO:0000256" key="1">
    <source>
        <dbReference type="ARBA" id="ARBA00010587"/>
    </source>
</evidence>
<evidence type="ECO:0000313" key="7">
    <source>
        <dbReference type="Proteomes" id="UP000243205"/>
    </source>
</evidence>
<dbReference type="InterPro" id="IPR012827">
    <property type="entry name" value="Hemerythrin_metal-bd"/>
</dbReference>
<gene>
    <name evidence="6" type="ORF">SAMN05661003_10873</name>
</gene>
<dbReference type="CDD" id="cd12107">
    <property type="entry name" value="Hemerythrin"/>
    <property type="match status" value="1"/>
</dbReference>
<protein>
    <submittedName>
        <fullName evidence="6">Hemerythrin-like metal-binding domain protein</fullName>
    </submittedName>
</protein>
<evidence type="ECO:0000313" key="6">
    <source>
        <dbReference type="EMBL" id="SDE34339.1"/>
    </source>
</evidence>
<dbReference type="STRING" id="57664.SAMN05661003_10873"/>
<evidence type="ECO:0000259" key="5">
    <source>
        <dbReference type="Pfam" id="PF01814"/>
    </source>
</evidence>
<keyword evidence="7" id="KW-1185">Reference proteome</keyword>
<dbReference type="Pfam" id="PF01814">
    <property type="entry name" value="Hemerythrin"/>
    <property type="match status" value="1"/>
</dbReference>
<reference evidence="7" key="1">
    <citation type="submission" date="2016-10" db="EMBL/GenBank/DDBJ databases">
        <authorList>
            <person name="Varghese N."/>
            <person name="Submissions S."/>
        </authorList>
    </citation>
    <scope>NUCLEOTIDE SEQUENCE [LARGE SCALE GENOMIC DNA]</scope>
    <source>
        <strain evidence="7">DSM 8987</strain>
    </source>
</reference>
<keyword evidence="2" id="KW-0561">Oxygen transport</keyword>
<dbReference type="NCBIfam" id="TIGR02481">
    <property type="entry name" value="hemeryth_dom"/>
    <property type="match status" value="1"/>
</dbReference>
<proteinExistence type="inferred from homology"/>
<organism evidence="6 7">
    <name type="scientific">Desulfuromonas thiophila</name>
    <dbReference type="NCBI Taxonomy" id="57664"/>
    <lineage>
        <taxon>Bacteria</taxon>
        <taxon>Pseudomonadati</taxon>
        <taxon>Thermodesulfobacteriota</taxon>
        <taxon>Desulfuromonadia</taxon>
        <taxon>Desulfuromonadales</taxon>
        <taxon>Desulfuromonadaceae</taxon>
        <taxon>Desulfuromonas</taxon>
    </lineage>
</organism>
<dbReference type="Gene3D" id="1.20.120.50">
    <property type="entry name" value="Hemerythrin-like"/>
    <property type="match status" value="1"/>
</dbReference>
<dbReference type="GO" id="GO:0046872">
    <property type="term" value="F:metal ion binding"/>
    <property type="evidence" value="ECO:0007669"/>
    <property type="project" value="UniProtKB-KW"/>
</dbReference>
<evidence type="ECO:0000256" key="2">
    <source>
        <dbReference type="ARBA" id="ARBA00022621"/>
    </source>
</evidence>
<dbReference type="OrthoDB" id="9774644at2"/>
<keyword evidence="2" id="KW-0813">Transport</keyword>
<dbReference type="EMBL" id="FNAQ01000008">
    <property type="protein sequence ID" value="SDE34339.1"/>
    <property type="molecule type" value="Genomic_DNA"/>
</dbReference>
<sequence>MGTFIPWTDQICIGIQEIDEQHKQLVELINRLYDAMTQGADRQQAATEILQELMQYTIVHFAVEESLFRIFDYPDYETHRERHQQLRDQVIDINKRVQAGERLITPELLFFLRKWITSHIMVEDKAYGPFLLAKGIEKNWRRTSWLGRIWPGARR</sequence>
<dbReference type="NCBIfam" id="NF033749">
    <property type="entry name" value="bact_hemeryth"/>
    <property type="match status" value="1"/>
</dbReference>
<dbReference type="PANTHER" id="PTHR37164:SF1">
    <property type="entry name" value="BACTERIOHEMERYTHRIN"/>
    <property type="match status" value="1"/>
</dbReference>
<evidence type="ECO:0000256" key="4">
    <source>
        <dbReference type="ARBA" id="ARBA00023004"/>
    </source>
</evidence>
<dbReference type="SUPFAM" id="SSF47188">
    <property type="entry name" value="Hemerythrin-like"/>
    <property type="match status" value="1"/>
</dbReference>
<dbReference type="PANTHER" id="PTHR37164">
    <property type="entry name" value="BACTERIOHEMERYTHRIN"/>
    <property type="match status" value="1"/>
</dbReference>
<dbReference type="PROSITE" id="PS00550">
    <property type="entry name" value="HEMERYTHRINS"/>
    <property type="match status" value="1"/>
</dbReference>
<name>A0A1G7C4V9_9BACT</name>